<reference evidence="1 2" key="1">
    <citation type="submission" date="2019-10" db="EMBL/GenBank/DDBJ databases">
        <title>Evaluation of single-gene subtyping targets for Pseudomonas.</title>
        <authorList>
            <person name="Reichler S.J."/>
            <person name="Orsi R.H."/>
            <person name="Wiedmann M."/>
            <person name="Martin N.H."/>
            <person name="Murphy S.I."/>
        </authorList>
    </citation>
    <scope>NUCLEOTIDE SEQUENCE [LARGE SCALE GENOMIC DNA]</scope>
    <source>
        <strain evidence="1 2">FSL R10-1637</strain>
    </source>
</reference>
<evidence type="ECO:0000313" key="2">
    <source>
        <dbReference type="Proteomes" id="UP000478064"/>
    </source>
</evidence>
<organism evidence="1 2">
    <name type="scientific">Pseudomonas helleri</name>
    <dbReference type="NCBI Taxonomy" id="1608996"/>
    <lineage>
        <taxon>Bacteria</taxon>
        <taxon>Pseudomonadati</taxon>
        <taxon>Pseudomonadota</taxon>
        <taxon>Gammaproteobacteria</taxon>
        <taxon>Pseudomonadales</taxon>
        <taxon>Pseudomonadaceae</taxon>
        <taxon>Pseudomonas</taxon>
    </lineage>
</organism>
<dbReference type="RefSeq" id="WP_153374068.1">
    <property type="nucleotide sequence ID" value="NZ_WIVU01000025.1"/>
</dbReference>
<dbReference type="EMBL" id="WIVU01000025">
    <property type="protein sequence ID" value="MQU06767.1"/>
    <property type="molecule type" value="Genomic_DNA"/>
</dbReference>
<protein>
    <submittedName>
        <fullName evidence="1">Uncharacterized protein</fullName>
    </submittedName>
</protein>
<dbReference type="Proteomes" id="UP000478064">
    <property type="component" value="Unassembled WGS sequence"/>
</dbReference>
<gene>
    <name evidence="1" type="ORF">GHO27_13805</name>
</gene>
<evidence type="ECO:0000313" key="1">
    <source>
        <dbReference type="EMBL" id="MQU06767.1"/>
    </source>
</evidence>
<dbReference type="AlphaFoldDB" id="A0A6L5HV03"/>
<accession>A0A6L5HV03</accession>
<sequence length="595" mass="64644">MHDLLPMPVVANLSSDNVLDLAALGDLALATYIPVGGIEDDDEVYIYPNWRGCGPSGAVFDDAGSMVPLDRDQVKPEGMPVSITNLLLKSLDQGWVFYSYSLEINGTRTEESARRFFYVGKRPQKVALLPVAQVRGAHDLHIDADTISDNFLTVVVLPYENMTAGDVVTFVWQGYTATGTARPVIKSVIELVKEQVGQALEFTIQKGQVTIIKNGKAEISYSITYADDTKPVTQSIVQTFNIKASLTPFLPAIEIPGVIGYLDPSQYTQGLKLSVNNYGAIQAGDYIVLYAMAPRAGRSTSIVMPVDASTVDRGTFHALLEYQWLLDNTAQDVVFTYQFSRLGAAGASLPLPVNINKERKVTEFPHVPRATPGNEGEGELAANIAVNGIDIEIPAEVELFASDSVHVRFNQEGETGYYLGLNNPDNQRSFTVPMEAVAPNIGKKVQVYYQITPAGTTIPLVSPAYTLTVLDLGSGQVIAPICTKPASSGRLSKRAVMAVEVAEFTQNKFMFFQAGLWVKVYASVSGVKTYFRGTALQGVQVSSEEAVEEKLIISINKDYVNGIAINNKMVVGAEISFDGGEEYKQFDTVSLTVVE</sequence>
<comment type="caution">
    <text evidence="1">The sequence shown here is derived from an EMBL/GenBank/DDBJ whole genome shotgun (WGS) entry which is preliminary data.</text>
</comment>
<name>A0A6L5HV03_9PSED</name>
<proteinExistence type="predicted"/>